<name>G5A520_PHYSP</name>
<feature type="transmembrane region" description="Helical" evidence="1">
    <location>
        <begin position="20"/>
        <end position="43"/>
    </location>
</feature>
<evidence type="ECO:0000313" key="2">
    <source>
        <dbReference type="EMBL" id="EGZ09769.1"/>
    </source>
</evidence>
<organism evidence="2 3">
    <name type="scientific">Phytophthora sojae (strain P6497)</name>
    <name type="common">Soybean stem and root rot agent</name>
    <name type="synonym">Phytophthora megasperma f. sp. glycines</name>
    <dbReference type="NCBI Taxonomy" id="1094619"/>
    <lineage>
        <taxon>Eukaryota</taxon>
        <taxon>Sar</taxon>
        <taxon>Stramenopiles</taxon>
        <taxon>Oomycota</taxon>
        <taxon>Peronosporomycetes</taxon>
        <taxon>Peronosporales</taxon>
        <taxon>Peronosporaceae</taxon>
        <taxon>Phytophthora</taxon>
    </lineage>
</organism>
<dbReference type="InParanoid" id="G5A520"/>
<feature type="transmembrane region" description="Helical" evidence="1">
    <location>
        <begin position="353"/>
        <end position="374"/>
    </location>
</feature>
<dbReference type="KEGG" id="psoj:PHYSODRAFT_523007"/>
<feature type="transmembrane region" description="Helical" evidence="1">
    <location>
        <begin position="188"/>
        <end position="207"/>
    </location>
</feature>
<reference evidence="2 3" key="1">
    <citation type="journal article" date="2006" name="Science">
        <title>Phytophthora genome sequences uncover evolutionary origins and mechanisms of pathogenesis.</title>
        <authorList>
            <person name="Tyler B.M."/>
            <person name="Tripathy S."/>
            <person name="Zhang X."/>
            <person name="Dehal P."/>
            <person name="Jiang R.H."/>
            <person name="Aerts A."/>
            <person name="Arredondo F.D."/>
            <person name="Baxter L."/>
            <person name="Bensasson D."/>
            <person name="Beynon J.L."/>
            <person name="Chapman J."/>
            <person name="Damasceno C.M."/>
            <person name="Dorrance A.E."/>
            <person name="Dou D."/>
            <person name="Dickerman A.W."/>
            <person name="Dubchak I.L."/>
            <person name="Garbelotto M."/>
            <person name="Gijzen M."/>
            <person name="Gordon S.G."/>
            <person name="Govers F."/>
            <person name="Grunwald N.J."/>
            <person name="Huang W."/>
            <person name="Ivors K.L."/>
            <person name="Jones R.W."/>
            <person name="Kamoun S."/>
            <person name="Krampis K."/>
            <person name="Lamour K.H."/>
            <person name="Lee M.K."/>
            <person name="McDonald W.H."/>
            <person name="Medina M."/>
            <person name="Meijer H.J."/>
            <person name="Nordberg E.K."/>
            <person name="Maclean D.J."/>
            <person name="Ospina-Giraldo M.D."/>
            <person name="Morris P.F."/>
            <person name="Phuntumart V."/>
            <person name="Putnam N.H."/>
            <person name="Rash S."/>
            <person name="Rose J.K."/>
            <person name="Sakihama Y."/>
            <person name="Salamov A.A."/>
            <person name="Savidor A."/>
            <person name="Scheuring C.F."/>
            <person name="Smith B.M."/>
            <person name="Sobral B.W."/>
            <person name="Terry A."/>
            <person name="Torto-Alalibo T.A."/>
            <person name="Win J."/>
            <person name="Xu Z."/>
            <person name="Zhang H."/>
            <person name="Grigoriev I.V."/>
            <person name="Rokhsar D.S."/>
            <person name="Boore J.L."/>
        </authorList>
    </citation>
    <scope>NUCLEOTIDE SEQUENCE [LARGE SCALE GENOMIC DNA]</scope>
    <source>
        <strain evidence="2 3">P6497</strain>
    </source>
</reference>
<keyword evidence="3" id="KW-1185">Reference proteome</keyword>
<keyword evidence="1" id="KW-0472">Membrane</keyword>
<dbReference type="RefSeq" id="XP_009534630.1">
    <property type="nucleotide sequence ID" value="XM_009536335.1"/>
</dbReference>
<feature type="transmembrane region" description="Helical" evidence="1">
    <location>
        <begin position="306"/>
        <end position="333"/>
    </location>
</feature>
<gene>
    <name evidence="2" type="ORF">PHYSODRAFT_523007</name>
</gene>
<evidence type="ECO:0008006" key="4">
    <source>
        <dbReference type="Google" id="ProtNLM"/>
    </source>
</evidence>
<keyword evidence="1" id="KW-0812">Transmembrane</keyword>
<feature type="transmembrane region" description="Helical" evidence="1">
    <location>
        <begin position="213"/>
        <end position="235"/>
    </location>
</feature>
<proteinExistence type="predicted"/>
<evidence type="ECO:0000313" key="3">
    <source>
        <dbReference type="Proteomes" id="UP000002640"/>
    </source>
</evidence>
<keyword evidence="1" id="KW-1133">Transmembrane helix</keyword>
<evidence type="ECO:0000256" key="1">
    <source>
        <dbReference type="SAM" id="Phobius"/>
    </source>
</evidence>
<dbReference type="OMA" id="TICIDAN"/>
<dbReference type="AlphaFoldDB" id="G5A520"/>
<dbReference type="GeneID" id="20660583"/>
<dbReference type="EMBL" id="JH159159">
    <property type="protein sequence ID" value="EGZ09769.1"/>
    <property type="molecule type" value="Genomic_DNA"/>
</dbReference>
<feature type="transmembrane region" description="Helical" evidence="1">
    <location>
        <begin position="63"/>
        <end position="87"/>
    </location>
</feature>
<protein>
    <recommendedName>
        <fullName evidence="4">Transmembrane protein</fullName>
    </recommendedName>
</protein>
<sequence>MRVEYMKVLARRFDFCFTQLANMLWAITLSVVLMDLRVTMVLVYSLYFTNSLFQEANLRHSTFMTLVALGELAFCLLLMVWLSLGLIDDVHHHVLLVASGRTLSTKDVLVNALDTMAMLSLRHTYRRYIHSVHQKNNPGASMRAQGKTKVLRPLLQMYLISGYADIDPLKTIWPRFGAITHVSTWKSIVLYSCGVIGAGFAALSLFLPSNSSGTAALAVSGLVMSSLFSGAHLCCSQRHLLKSIVTSFNYLFLMFQVVATGVCVVDMLTWHWVSACGVLSSWVLAHTVLTADALTPIMKHRLRFKYWLVIGGIVLFWLIHAGLLLDVLVLGNLNLQDRVFLDFIVLGQHCQFRVAPFLLSRVVTLLVWAARYVVAALTGNNNALVLLRGTVAFDYESWKKEAANRTSIISRTPSTFVRRVIFVLNQIREGIMTSKLELEEVLAWLDESPEL</sequence>
<dbReference type="Proteomes" id="UP000002640">
    <property type="component" value="Unassembled WGS sequence"/>
</dbReference>
<feature type="transmembrane region" description="Helical" evidence="1">
    <location>
        <begin position="247"/>
        <end position="265"/>
    </location>
</feature>
<accession>G5A520</accession>